<reference evidence="10 11" key="1">
    <citation type="submission" date="2020-12" db="EMBL/GenBank/DDBJ databases">
        <title>Metabolic potential, ecology and presence of endohyphal bacteria is reflected in genomic diversity of Mucoromycotina.</title>
        <authorList>
            <person name="Muszewska A."/>
            <person name="Okrasinska A."/>
            <person name="Steczkiewicz K."/>
            <person name="Drgas O."/>
            <person name="Orlowska M."/>
            <person name="Perlinska-Lenart U."/>
            <person name="Aleksandrzak-Piekarczyk T."/>
            <person name="Szatraj K."/>
            <person name="Zielenkiewicz U."/>
            <person name="Pilsyk S."/>
            <person name="Malc E."/>
            <person name="Mieczkowski P."/>
            <person name="Kruszewska J.S."/>
            <person name="Biernat P."/>
            <person name="Pawlowska J."/>
        </authorList>
    </citation>
    <scope>NUCLEOTIDE SEQUENCE [LARGE SCALE GENOMIC DNA]</scope>
    <source>
        <strain evidence="10 11">CBS 142.35</strain>
    </source>
</reference>
<feature type="domain" description="Zn(2)-C6 fungal-type" evidence="9">
    <location>
        <begin position="16"/>
        <end position="47"/>
    </location>
</feature>
<dbReference type="SMART" id="SM00066">
    <property type="entry name" value="GAL4"/>
    <property type="match status" value="1"/>
</dbReference>
<dbReference type="Proteomes" id="UP000646827">
    <property type="component" value="Unassembled WGS sequence"/>
</dbReference>
<gene>
    <name evidence="10" type="ORF">INT45_009934</name>
</gene>
<keyword evidence="11" id="KW-1185">Reference proteome</keyword>
<proteinExistence type="predicted"/>
<dbReference type="PROSITE" id="PS50048">
    <property type="entry name" value="ZN2_CY6_FUNGAL_2"/>
    <property type="match status" value="1"/>
</dbReference>
<dbReference type="PANTHER" id="PTHR31313">
    <property type="entry name" value="TY1 ENHANCER ACTIVATOR"/>
    <property type="match status" value="1"/>
</dbReference>
<dbReference type="GO" id="GO:0003677">
    <property type="term" value="F:DNA binding"/>
    <property type="evidence" value="ECO:0007669"/>
    <property type="project" value="UniProtKB-KW"/>
</dbReference>
<feature type="region of interest" description="Disordered" evidence="8">
    <location>
        <begin position="445"/>
        <end position="469"/>
    </location>
</feature>
<evidence type="ECO:0000256" key="8">
    <source>
        <dbReference type="SAM" id="MobiDB-lite"/>
    </source>
</evidence>
<dbReference type="CDD" id="cd00067">
    <property type="entry name" value="GAL4"/>
    <property type="match status" value="1"/>
</dbReference>
<dbReference type="InterPro" id="IPR001138">
    <property type="entry name" value="Zn2Cys6_DnaBD"/>
</dbReference>
<dbReference type="CDD" id="cd12148">
    <property type="entry name" value="fungal_TF_MHR"/>
    <property type="match status" value="1"/>
</dbReference>
<dbReference type="InterPro" id="IPR007219">
    <property type="entry name" value="XnlR_reg_dom"/>
</dbReference>
<dbReference type="GO" id="GO:0000981">
    <property type="term" value="F:DNA-binding transcription factor activity, RNA polymerase II-specific"/>
    <property type="evidence" value="ECO:0007669"/>
    <property type="project" value="InterPro"/>
</dbReference>
<dbReference type="GO" id="GO:0008270">
    <property type="term" value="F:zinc ion binding"/>
    <property type="evidence" value="ECO:0007669"/>
    <property type="project" value="InterPro"/>
</dbReference>
<dbReference type="EMBL" id="JAEPRB010000145">
    <property type="protein sequence ID" value="KAG2220301.1"/>
    <property type="molecule type" value="Genomic_DNA"/>
</dbReference>
<evidence type="ECO:0000256" key="5">
    <source>
        <dbReference type="ARBA" id="ARBA00023125"/>
    </source>
</evidence>
<evidence type="ECO:0000313" key="10">
    <source>
        <dbReference type="EMBL" id="KAG2220301.1"/>
    </source>
</evidence>
<evidence type="ECO:0000259" key="9">
    <source>
        <dbReference type="PROSITE" id="PS50048"/>
    </source>
</evidence>
<dbReference type="InterPro" id="IPR051615">
    <property type="entry name" value="Transcr_Regulatory_Elem"/>
</dbReference>
<keyword evidence="4" id="KW-0805">Transcription regulation</keyword>
<accession>A0A8H7S037</accession>
<dbReference type="Pfam" id="PF00172">
    <property type="entry name" value="Zn_clus"/>
    <property type="match status" value="1"/>
</dbReference>
<organism evidence="10 11">
    <name type="scientific">Circinella minor</name>
    <dbReference type="NCBI Taxonomy" id="1195481"/>
    <lineage>
        <taxon>Eukaryota</taxon>
        <taxon>Fungi</taxon>
        <taxon>Fungi incertae sedis</taxon>
        <taxon>Mucoromycota</taxon>
        <taxon>Mucoromycotina</taxon>
        <taxon>Mucoromycetes</taxon>
        <taxon>Mucorales</taxon>
        <taxon>Lichtheimiaceae</taxon>
        <taxon>Circinella</taxon>
    </lineage>
</organism>
<dbReference type="SUPFAM" id="SSF57701">
    <property type="entry name" value="Zn2/Cys6 DNA-binding domain"/>
    <property type="match status" value="1"/>
</dbReference>
<keyword evidence="3" id="KW-0862">Zinc</keyword>
<protein>
    <recommendedName>
        <fullName evidence="9">Zn(2)-C6 fungal-type domain-containing protein</fullName>
    </recommendedName>
</protein>
<keyword evidence="6" id="KW-0804">Transcription</keyword>
<dbReference type="GO" id="GO:0005634">
    <property type="term" value="C:nucleus"/>
    <property type="evidence" value="ECO:0007669"/>
    <property type="project" value="UniProtKB-SubCell"/>
</dbReference>
<comment type="subcellular location">
    <subcellularLocation>
        <location evidence="1">Nucleus</location>
    </subcellularLocation>
</comment>
<dbReference type="InterPro" id="IPR036864">
    <property type="entry name" value="Zn2-C6_fun-type_DNA-bd_sf"/>
</dbReference>
<dbReference type="PANTHER" id="PTHR31313:SF81">
    <property type="entry name" value="TY1 ENHANCER ACTIVATOR"/>
    <property type="match status" value="1"/>
</dbReference>
<dbReference type="Pfam" id="PF04082">
    <property type="entry name" value="Fungal_trans"/>
    <property type="match status" value="1"/>
</dbReference>
<evidence type="ECO:0000256" key="3">
    <source>
        <dbReference type="ARBA" id="ARBA00022833"/>
    </source>
</evidence>
<sequence length="998" mass="113307">MSDQRKRYVKTRTLRACDLCKRRKIRCHFTPGQSCFNCVTYEVDCVFTEDARKRGPPKGRAEQLEKRIQVLSETIYNATGQSDIDSLLREMDQREKEDQEKGKKRKRVKNDDEMGDIKRQRQRQQDQESMLSQRFTENIDALHSRQWPSGARYNDIIYLGDMDSFQLFSKKLRLNKNDKWKGHFIRKYGDTVVLVADDQGPQPQESKIPKFKRKWDNNTCIPSSLSIRGIHQYIYLITGLDRYTSTRLLRIYFANIHPILPVIDKREFLEQYRDKCASYPGGDLINAMFGAAARFVETESLDSERKTKVPLDAQWDLPVGWSDHFFDQAQKIISNGLLGPATISTIQAIVLIQNQRATVDTKSSTCWLTGGFGVRLAQGLGLNRNCDDWEIPEHDKETRKRTWWALFICDRFQGALNGRPLAIDDDDNDVGYPSARADWKEVLDLPDDTDEDDEEYTGPRFPSATYHPTESTSSKGQVCIYQLFVELAKLSEILGRILRGLYSPEAKMMSVQQQRDETVRKLDRELTEWRFTFGWSIKHTDYYDYKEDGQFSGVVATTILFYFTTLILLHRPFIKSTAVSHAVGSKQPSFSSFWICTSAATHGIRIASSLTMNDYMLTPYAFSLYPVLQCCLILMYNTKNQDPNISITAKEDLDKGITLIDRIHEFSSTAQTLKVLFQSIMDKKNIDTITGPLEMDYQDLDESKRGENQFGKLKSKKRGFKRRQEQQQTTDSKSDNNKFSISSLIDTFLLQQDISVDSWISRASTPVSMVPLQPTREEAFTLLQFGLNVHDPLQKDNNDISTTVNMTPIPPEMMTRSLSTSTSNEAYLPALPSPVVATTTPSISLNSSMEHSRFPATATTTMKSIPATVATTNLGLFHPSVSVVSDIPTIGSRPFAPIVSAIRTTTSMENNSSFAPIVSAIPSSISTHNNSHSHVTTAAADASSLVDQALTLENSSTNVFQSDPNNPFWSIPASINWTDWDEWYQHTQDSSTWNTLNG</sequence>
<feature type="compositionally biased region" description="Basic and acidic residues" evidence="8">
    <location>
        <begin position="109"/>
        <end position="126"/>
    </location>
</feature>
<dbReference type="OrthoDB" id="2406834at2759"/>
<dbReference type="PROSITE" id="PS00463">
    <property type="entry name" value="ZN2_CY6_FUNGAL_1"/>
    <property type="match status" value="1"/>
</dbReference>
<feature type="compositionally biased region" description="Acidic residues" evidence="8">
    <location>
        <begin position="445"/>
        <end position="456"/>
    </location>
</feature>
<evidence type="ECO:0000256" key="4">
    <source>
        <dbReference type="ARBA" id="ARBA00023015"/>
    </source>
</evidence>
<evidence type="ECO:0000256" key="6">
    <source>
        <dbReference type="ARBA" id="ARBA00023163"/>
    </source>
</evidence>
<feature type="compositionally biased region" description="Polar residues" evidence="8">
    <location>
        <begin position="726"/>
        <end position="736"/>
    </location>
</feature>
<evidence type="ECO:0000256" key="1">
    <source>
        <dbReference type="ARBA" id="ARBA00004123"/>
    </source>
</evidence>
<evidence type="ECO:0000256" key="2">
    <source>
        <dbReference type="ARBA" id="ARBA00022723"/>
    </source>
</evidence>
<dbReference type="SMART" id="SM00906">
    <property type="entry name" value="Fungal_trans"/>
    <property type="match status" value="1"/>
</dbReference>
<dbReference type="AlphaFoldDB" id="A0A8H7S037"/>
<keyword evidence="2" id="KW-0479">Metal-binding</keyword>
<dbReference type="GO" id="GO:0006351">
    <property type="term" value="P:DNA-templated transcription"/>
    <property type="evidence" value="ECO:0007669"/>
    <property type="project" value="InterPro"/>
</dbReference>
<feature type="region of interest" description="Disordered" evidence="8">
    <location>
        <begin position="704"/>
        <end position="736"/>
    </location>
</feature>
<keyword evidence="7" id="KW-0539">Nucleus</keyword>
<name>A0A8H7S037_9FUNG</name>
<keyword evidence="5" id="KW-0238">DNA-binding</keyword>
<dbReference type="Gene3D" id="4.10.240.10">
    <property type="entry name" value="Zn(2)-C6 fungal-type DNA-binding domain"/>
    <property type="match status" value="1"/>
</dbReference>
<feature type="region of interest" description="Disordered" evidence="8">
    <location>
        <begin position="93"/>
        <end position="131"/>
    </location>
</feature>
<evidence type="ECO:0000313" key="11">
    <source>
        <dbReference type="Proteomes" id="UP000646827"/>
    </source>
</evidence>
<evidence type="ECO:0000256" key="7">
    <source>
        <dbReference type="ARBA" id="ARBA00023242"/>
    </source>
</evidence>
<comment type="caution">
    <text evidence="10">The sequence shown here is derived from an EMBL/GenBank/DDBJ whole genome shotgun (WGS) entry which is preliminary data.</text>
</comment>